<feature type="domain" description="Endonuclease GajA/Old nuclease/RecF-like AAA" evidence="1">
    <location>
        <begin position="3"/>
        <end position="482"/>
    </location>
</feature>
<evidence type="ECO:0000259" key="1">
    <source>
        <dbReference type="Pfam" id="PF13175"/>
    </source>
</evidence>
<dbReference type="InterPro" id="IPR051396">
    <property type="entry name" value="Bact_Antivir_Def_Nuclease"/>
</dbReference>
<protein>
    <submittedName>
        <fullName evidence="2">AAA family ATPase</fullName>
    </submittedName>
</protein>
<reference evidence="3" key="1">
    <citation type="journal article" date="2020" name="ISME J.">
        <title>Comparative genomics reveals insights into cyanobacterial evolution and habitat adaptation.</title>
        <authorList>
            <person name="Chen M.Y."/>
            <person name="Teng W.K."/>
            <person name="Zhao L."/>
            <person name="Hu C.X."/>
            <person name="Zhou Y.K."/>
            <person name="Han B.P."/>
            <person name="Song L.R."/>
            <person name="Shu W.S."/>
        </authorList>
    </citation>
    <scope>NUCLEOTIDE SEQUENCE [LARGE SCALE GENOMIC DNA]</scope>
    <source>
        <strain evidence="3">FACHB-251</strain>
    </source>
</reference>
<dbReference type="Proteomes" id="UP000662185">
    <property type="component" value="Unassembled WGS sequence"/>
</dbReference>
<organism evidence="2 3">
    <name type="scientific">Anabaena sphaerica FACHB-251</name>
    <dbReference type="NCBI Taxonomy" id="2692883"/>
    <lineage>
        <taxon>Bacteria</taxon>
        <taxon>Bacillati</taxon>
        <taxon>Cyanobacteriota</taxon>
        <taxon>Cyanophyceae</taxon>
        <taxon>Nostocales</taxon>
        <taxon>Nostocaceae</taxon>
        <taxon>Anabaena</taxon>
    </lineage>
</organism>
<evidence type="ECO:0000313" key="2">
    <source>
        <dbReference type="EMBL" id="MBD2293003.1"/>
    </source>
</evidence>
<comment type="caution">
    <text evidence="2">The sequence shown here is derived from an EMBL/GenBank/DDBJ whole genome shotgun (WGS) entry which is preliminary data.</text>
</comment>
<dbReference type="PANTHER" id="PTHR43581:SF2">
    <property type="entry name" value="EXCINUCLEASE ATPASE SUBUNIT"/>
    <property type="match status" value="1"/>
</dbReference>
<evidence type="ECO:0000313" key="3">
    <source>
        <dbReference type="Proteomes" id="UP000662185"/>
    </source>
</evidence>
<keyword evidence="3" id="KW-1185">Reference proteome</keyword>
<name>A0A927A007_9NOST</name>
<gene>
    <name evidence="2" type="ORF">H6G06_05775</name>
</gene>
<sequence length="539" mass="61948">MDAIRIERLRCLSDTGYVQIKPLTVFLGQNSSGKSTFLRFFPLLKQSIESRTTGPILWYGRLVDFGNFHDAHQTGAENTIAFSFKFTLEADNSRVFPIPIYNSFFTREIRILNSLDIYLTLEVSADNKKENTRASKLILQFKDSNVELEFNEDESVSNFKVNSLNILDYSNKYITKNFNNRSFLPIITEFKKKESNLELFSPSERPVISRLRPFTGLFEVLIKNIQDTAHHYTSSETILKIALSLGLSDSETMLKDIQENKFAGNGWKRKTKKWTTQTKDFKNLRDLIIANIVPSLIEKCDDMLTNFSRQVNYMGPVRATAERYYRTQDLAVDEVDYQGRNLTMFLHNLKDSEMQNFSDWTLSYFGFQPSIESSLGHISLKIRSKDSDKELNIADTGFGFSQILPIITQLWFLSSSTKHKSDLGFYQRNKGTVTYAIEQPELHLHPRLQGSLTDALVAAIKAAKDNNIDLRLIIETHSEVLINRLGHLIDDKKISPDDINIVLFEPSYQSGEITIRNSHFDSEGYLMNWPLGFFNMESV</sequence>
<dbReference type="PANTHER" id="PTHR43581">
    <property type="entry name" value="ATP/GTP PHOSPHATASE"/>
    <property type="match status" value="1"/>
</dbReference>
<dbReference type="InterPro" id="IPR041685">
    <property type="entry name" value="AAA_GajA/Old/RecF-like"/>
</dbReference>
<dbReference type="Pfam" id="PF13175">
    <property type="entry name" value="AAA_15"/>
    <property type="match status" value="1"/>
</dbReference>
<dbReference type="RefSeq" id="WP_190557943.1">
    <property type="nucleotide sequence ID" value="NZ_JACJQU010000002.1"/>
</dbReference>
<accession>A0A927A007</accession>
<proteinExistence type="predicted"/>
<dbReference type="AlphaFoldDB" id="A0A927A007"/>
<dbReference type="EMBL" id="JACJQU010000002">
    <property type="protein sequence ID" value="MBD2293003.1"/>
    <property type="molecule type" value="Genomic_DNA"/>
</dbReference>